<dbReference type="Proteomes" id="UP001177260">
    <property type="component" value="Unassembled WGS sequence"/>
</dbReference>
<reference evidence="1 2" key="1">
    <citation type="journal article" date="2023" name="ACS Omega">
        <title>Identification of the Neoaspergillic Acid Biosynthesis Gene Cluster by Establishing an In Vitro CRISPR-Ribonucleoprotein Genetic System in Aspergillus melleus.</title>
        <authorList>
            <person name="Yuan B."/>
            <person name="Grau M.F."/>
            <person name="Murata R.M."/>
            <person name="Torok T."/>
            <person name="Venkateswaran K."/>
            <person name="Stajich J.E."/>
            <person name="Wang C.C.C."/>
        </authorList>
    </citation>
    <scope>NUCLEOTIDE SEQUENCE [LARGE SCALE GENOMIC DNA]</scope>
    <source>
        <strain evidence="1 2">IMV 1140</strain>
    </source>
</reference>
<organism evidence="1 2">
    <name type="scientific">Aspergillus melleus</name>
    <dbReference type="NCBI Taxonomy" id="138277"/>
    <lineage>
        <taxon>Eukaryota</taxon>
        <taxon>Fungi</taxon>
        <taxon>Dikarya</taxon>
        <taxon>Ascomycota</taxon>
        <taxon>Pezizomycotina</taxon>
        <taxon>Eurotiomycetes</taxon>
        <taxon>Eurotiomycetidae</taxon>
        <taxon>Eurotiales</taxon>
        <taxon>Aspergillaceae</taxon>
        <taxon>Aspergillus</taxon>
        <taxon>Aspergillus subgen. Circumdati</taxon>
    </lineage>
</organism>
<gene>
    <name evidence="1" type="ORF">N8T08_010924</name>
</gene>
<proteinExistence type="predicted"/>
<comment type="caution">
    <text evidence="1">The sequence shown here is derived from an EMBL/GenBank/DDBJ whole genome shotgun (WGS) entry which is preliminary data.</text>
</comment>
<protein>
    <submittedName>
        <fullName evidence="1">Uncharacterized protein</fullName>
    </submittedName>
</protein>
<accession>A0ACC3ARZ3</accession>
<evidence type="ECO:0000313" key="1">
    <source>
        <dbReference type="EMBL" id="KAK1140015.1"/>
    </source>
</evidence>
<sequence>MSDSLAPFQVLSDDNHGPLVTLVSVAFLIATIIFVVAKFVSAIYFKQRQTIVNMPIWIGVILAIIQVVLMQKAVDHGLGRHVSTLKTPALHKASKFLYAAELIQVIILSSSKISTTLLVWKLTPNNHLRRACAITIGFTTAWTIFALFGIAFQCELPRPWLYSPDRCAGEGVIIYPISVFHILLEIIVIVIPFFMMRDVQMAWQKRLKILCSFSARFLIVCLAISQLALLPSFLQSSDPTWDIIPPSICGQVMMCVTITVACLPTLYHIFAGLHSGLITTRLPDEVELSHPKGSAYINQSTISGSRARENYIYTGSKHRSFLDVRNLRNTNSAIITDISTSGHQERNGQDTMWRPSASESTESTRHLTEERRPDGVFKTVDFTVEVEEHRSDVQGSLSTR</sequence>
<dbReference type="EMBL" id="JAOPJF010000092">
    <property type="protein sequence ID" value="KAK1140015.1"/>
    <property type="molecule type" value="Genomic_DNA"/>
</dbReference>
<evidence type="ECO:0000313" key="2">
    <source>
        <dbReference type="Proteomes" id="UP001177260"/>
    </source>
</evidence>
<keyword evidence="2" id="KW-1185">Reference proteome</keyword>
<name>A0ACC3ARZ3_9EURO</name>